<protein>
    <submittedName>
        <fullName evidence="10">Aspartate-alanine antiporter</fullName>
    </submittedName>
</protein>
<feature type="transmembrane region" description="Helical" evidence="8">
    <location>
        <begin position="93"/>
        <end position="113"/>
    </location>
</feature>
<dbReference type="Gene3D" id="3.30.70.1450">
    <property type="entry name" value="Regulator of K+ conductance, C-terminal domain"/>
    <property type="match status" value="1"/>
</dbReference>
<evidence type="ECO:0000259" key="9">
    <source>
        <dbReference type="PROSITE" id="PS51202"/>
    </source>
</evidence>
<comment type="subcellular location">
    <subcellularLocation>
        <location evidence="1">Cell membrane</location>
        <topology evidence="1">Multi-pass membrane protein</topology>
    </subcellularLocation>
</comment>
<keyword evidence="6 8" id="KW-1133">Transmembrane helix</keyword>
<dbReference type="Pfam" id="PF06826">
    <property type="entry name" value="Asp-Al_Ex"/>
    <property type="match status" value="2"/>
</dbReference>
<feature type="transmembrane region" description="Helical" evidence="8">
    <location>
        <begin position="480"/>
        <end position="505"/>
    </location>
</feature>
<dbReference type="NCBIfam" id="TIGR03802">
    <property type="entry name" value="Asp_Ala_antiprt"/>
    <property type="match status" value="1"/>
</dbReference>
<evidence type="ECO:0000256" key="7">
    <source>
        <dbReference type="ARBA" id="ARBA00023136"/>
    </source>
</evidence>
<name>A0A0U4VL67_9PSED</name>
<evidence type="ECO:0000256" key="8">
    <source>
        <dbReference type="SAM" id="Phobius"/>
    </source>
</evidence>
<dbReference type="OrthoDB" id="5166626at2"/>
<proteinExistence type="inferred from homology"/>
<dbReference type="InterPro" id="IPR022457">
    <property type="entry name" value="Asp_Ala_antiprt"/>
</dbReference>
<gene>
    <name evidence="10" type="ORF">APT59_06485</name>
</gene>
<evidence type="ECO:0000256" key="2">
    <source>
        <dbReference type="ARBA" id="ARBA00009854"/>
    </source>
</evidence>
<feature type="transmembrane region" description="Helical" evidence="8">
    <location>
        <begin position="390"/>
        <end position="408"/>
    </location>
</feature>
<dbReference type="PANTHER" id="PTHR30445">
    <property type="entry name" value="K(+)_H(+) ANTIPORTER SUBUNIT KHTT"/>
    <property type="match status" value="1"/>
</dbReference>
<evidence type="ECO:0000313" key="11">
    <source>
        <dbReference type="Proteomes" id="UP000064137"/>
    </source>
</evidence>
<feature type="transmembrane region" description="Helical" evidence="8">
    <location>
        <begin position="163"/>
        <end position="185"/>
    </location>
</feature>
<dbReference type="PROSITE" id="PS51202">
    <property type="entry name" value="RCK_C"/>
    <property type="match status" value="1"/>
</dbReference>
<feature type="transmembrane region" description="Helical" evidence="8">
    <location>
        <begin position="62"/>
        <end position="81"/>
    </location>
</feature>
<sequence>MEYLQQILNQAPELALFLSLAIGYWVGSIQFGKFQLGGVAGSLLVAVVISQVGISIDNGIKSVLFALFIYAVGFESGPQFFRSLGRQSLREIVLAAVMALSGLLAIIVCARLFGLDKGIAAGIAAGSMTQSAIIGTASAAIAKLDLPLEQIQALQGNVAVGYAVTYIFGSFGAIILCVNVLPWFMQRSIRDDATQAEAELLAGAKVYGPGELPAIPPLVGRLYRIDQAAGQTVAQLEVSDQDDPQAALTIERIKRGGALVGVTPTTVLEADDVVLVVGRRAGVVAIAARLGAELQSSPDMDVVVVQRDVSLDNPAFIGRRVVEIRQAASQALRHGVYVVGVKRAGRPLSLEPDTVIEAGDLVTLYGTPDDIQRVAQQVGSIIVPSDKTDFVFHGFGLAVGLLIGLVVIRLGAIPLTLGSGGGALIAGLVFGWYRSRHLTRGNLPLPASTLLRDLGLAGFVAVVGLQSGRQAVETIATQGLSIFLIGVVVCVVPIVITILVGHYVLRYRNLALFAGAVAGARSANPAFGEVLDKAGNSIPTVPFAVTYALANVFLTLLGPLVVAFA</sequence>
<feature type="transmembrane region" description="Helical" evidence="8">
    <location>
        <begin position="119"/>
        <end position="142"/>
    </location>
</feature>
<dbReference type="GO" id="GO:0006813">
    <property type="term" value="P:potassium ion transport"/>
    <property type="evidence" value="ECO:0007669"/>
    <property type="project" value="InterPro"/>
</dbReference>
<dbReference type="SUPFAM" id="SSF116726">
    <property type="entry name" value="TrkA C-terminal domain-like"/>
    <property type="match status" value="2"/>
</dbReference>
<accession>A0A0U4VL67</accession>
<keyword evidence="3" id="KW-0813">Transport</keyword>
<feature type="domain" description="RCK C-terminal" evidence="9">
    <location>
        <begin position="292"/>
        <end position="380"/>
    </location>
</feature>
<dbReference type="KEGG" id="por:APT59_06485"/>
<reference evidence="10 11" key="1">
    <citation type="submission" date="2016-01" db="EMBL/GenBank/DDBJ databases">
        <title>Annotation of Pseudomonas oryzihabitans USDA-ARS-USMARC-56511.</title>
        <authorList>
            <person name="Harhay G.P."/>
            <person name="Harhay D.M."/>
            <person name="Smith T.P.L."/>
            <person name="Bono J.L."/>
            <person name="Heaton M.P."/>
            <person name="Clawson M.L."/>
            <person name="Chitko-Mckown C.G."/>
            <person name="Capik S.F."/>
            <person name="DeDonder K.D."/>
            <person name="Apley M.D."/>
            <person name="Lubbers B.V."/>
            <person name="White B.J."/>
            <person name="Larson R.L."/>
        </authorList>
    </citation>
    <scope>NUCLEOTIDE SEQUENCE [LARGE SCALE GENOMIC DNA]</scope>
    <source>
        <strain evidence="10 11">USDA-ARS-USMARC-56511</strain>
    </source>
</reference>
<evidence type="ECO:0000256" key="6">
    <source>
        <dbReference type="ARBA" id="ARBA00022989"/>
    </source>
</evidence>
<evidence type="ECO:0000256" key="1">
    <source>
        <dbReference type="ARBA" id="ARBA00004651"/>
    </source>
</evidence>
<evidence type="ECO:0000256" key="4">
    <source>
        <dbReference type="ARBA" id="ARBA00022475"/>
    </source>
</evidence>
<dbReference type="Pfam" id="PF02080">
    <property type="entry name" value="TrkA_C"/>
    <property type="match status" value="2"/>
</dbReference>
<dbReference type="InterPro" id="IPR006037">
    <property type="entry name" value="RCK_C"/>
</dbReference>
<feature type="transmembrane region" description="Helical" evidence="8">
    <location>
        <begin position="6"/>
        <end position="27"/>
    </location>
</feature>
<dbReference type="AlphaFoldDB" id="A0A0U4VL67"/>
<dbReference type="GO" id="GO:0008324">
    <property type="term" value="F:monoatomic cation transmembrane transporter activity"/>
    <property type="evidence" value="ECO:0007669"/>
    <property type="project" value="InterPro"/>
</dbReference>
<evidence type="ECO:0000256" key="5">
    <source>
        <dbReference type="ARBA" id="ARBA00022692"/>
    </source>
</evidence>
<feature type="transmembrane region" description="Helical" evidence="8">
    <location>
        <begin position="415"/>
        <end position="433"/>
    </location>
</feature>
<dbReference type="InterPro" id="IPR050144">
    <property type="entry name" value="AAE_transporter"/>
</dbReference>
<dbReference type="InterPro" id="IPR036721">
    <property type="entry name" value="RCK_C_sf"/>
</dbReference>
<evidence type="ECO:0000256" key="3">
    <source>
        <dbReference type="ARBA" id="ARBA00022448"/>
    </source>
</evidence>
<dbReference type="InterPro" id="IPR006512">
    <property type="entry name" value="YidE_YbjL"/>
</dbReference>
<dbReference type="PANTHER" id="PTHR30445:SF9">
    <property type="match status" value="1"/>
</dbReference>
<keyword evidence="5 8" id="KW-0812">Transmembrane</keyword>
<feature type="transmembrane region" description="Helical" evidence="8">
    <location>
        <begin position="544"/>
        <end position="564"/>
    </location>
</feature>
<dbReference type="RefSeq" id="WP_059314108.1">
    <property type="nucleotide sequence ID" value="NZ_CP013987.1"/>
</dbReference>
<organism evidence="10 11">
    <name type="scientific">Pseudomonas oryzihabitans</name>
    <dbReference type="NCBI Taxonomy" id="47885"/>
    <lineage>
        <taxon>Bacteria</taxon>
        <taxon>Pseudomonadati</taxon>
        <taxon>Pseudomonadota</taxon>
        <taxon>Gammaproteobacteria</taxon>
        <taxon>Pseudomonadales</taxon>
        <taxon>Pseudomonadaceae</taxon>
        <taxon>Pseudomonas</taxon>
    </lineage>
</organism>
<dbReference type="GO" id="GO:0005886">
    <property type="term" value="C:plasma membrane"/>
    <property type="evidence" value="ECO:0007669"/>
    <property type="project" value="UniProtKB-SubCell"/>
</dbReference>
<comment type="similarity">
    <text evidence="2">Belongs to the AAE transporter (TC 2.A.81) family.</text>
</comment>
<feature type="transmembrane region" description="Helical" evidence="8">
    <location>
        <begin position="34"/>
        <end position="56"/>
    </location>
</feature>
<dbReference type="Proteomes" id="UP000064137">
    <property type="component" value="Chromosome"/>
</dbReference>
<evidence type="ECO:0000313" key="10">
    <source>
        <dbReference type="EMBL" id="ALZ83872.1"/>
    </source>
</evidence>
<keyword evidence="7 8" id="KW-0472">Membrane</keyword>
<dbReference type="EMBL" id="CP013987">
    <property type="protein sequence ID" value="ALZ83872.1"/>
    <property type="molecule type" value="Genomic_DNA"/>
</dbReference>
<keyword evidence="4" id="KW-1003">Cell membrane</keyword>
<dbReference type="NCBIfam" id="TIGR01625">
    <property type="entry name" value="YidE_YbjL_dupl"/>
    <property type="match status" value="1"/>
</dbReference>